<keyword evidence="2" id="KW-1185">Reference proteome</keyword>
<accession>A0ABU0ECP0</accession>
<dbReference type="InterPro" id="IPR036412">
    <property type="entry name" value="HAD-like_sf"/>
</dbReference>
<comment type="caution">
    <text evidence="1">The sequence shown here is derived from an EMBL/GenBank/DDBJ whole genome shotgun (WGS) entry which is preliminary data.</text>
</comment>
<dbReference type="Proteomes" id="UP001239626">
    <property type="component" value="Unassembled WGS sequence"/>
</dbReference>
<dbReference type="InterPro" id="IPR023214">
    <property type="entry name" value="HAD_sf"/>
</dbReference>
<reference evidence="1 2" key="1">
    <citation type="submission" date="2023-07" db="EMBL/GenBank/DDBJ databases">
        <title>Sorghum-associated microbial communities from plants grown in Nebraska, USA.</title>
        <authorList>
            <person name="Schachtman D."/>
        </authorList>
    </citation>
    <scope>NUCLEOTIDE SEQUENCE [LARGE SCALE GENOMIC DNA]</scope>
    <source>
        <strain evidence="1 2">BE332</strain>
    </source>
</reference>
<protein>
    <submittedName>
        <fullName evidence="1">Hydroxymethylpyrimidine pyrophosphatase-like HAD family hydrolase</fullName>
    </submittedName>
</protein>
<name>A0ABU0ECP0_9CELL</name>
<evidence type="ECO:0000313" key="1">
    <source>
        <dbReference type="EMBL" id="MDQ0372607.1"/>
    </source>
</evidence>
<dbReference type="SUPFAM" id="SSF56784">
    <property type="entry name" value="HAD-like"/>
    <property type="match status" value="1"/>
</dbReference>
<dbReference type="Gene3D" id="3.40.50.1000">
    <property type="entry name" value="HAD superfamily/HAD-like"/>
    <property type="match status" value="1"/>
</dbReference>
<proteinExistence type="predicted"/>
<dbReference type="PANTHER" id="PTHR10000:SF25">
    <property type="entry name" value="PHOSPHATASE YKRA-RELATED"/>
    <property type="match status" value="1"/>
</dbReference>
<gene>
    <name evidence="1" type="ORF">J2X26_000904</name>
</gene>
<dbReference type="PANTHER" id="PTHR10000">
    <property type="entry name" value="PHOSPHOSERINE PHOSPHATASE"/>
    <property type="match status" value="1"/>
</dbReference>
<dbReference type="Gene3D" id="3.30.1240.10">
    <property type="match status" value="1"/>
</dbReference>
<sequence length="292" mass="31207">MPAMSPVRSKLVFLDIDGTYAVHGVVPPGHEDAVRRVRAAGHRVFLCTGRSKALLPTGILDVGFDGLVASAGCYVEVDGNLLMDRRFPGDLARRVVSLLVEHDAAFVLEAPEALYGPPGVDDRLRALLGPGGGQEQHGADDFLRALRMLEDLSEVSFAKVTYLAATAPWTELLSSLGPRVGFVPSSIVEAHDFAGELYLIDVHKALGIELVQRHLAAERSDVIAFGDGINDLEMLEYAGVGVAIEGSDDRVMAVADAFARGPHVEGLVASFDDLGLYRPGHTRLDPEPGHIA</sequence>
<dbReference type="EMBL" id="JAUSVB010000001">
    <property type="protein sequence ID" value="MDQ0372607.1"/>
    <property type="molecule type" value="Genomic_DNA"/>
</dbReference>
<evidence type="ECO:0000313" key="2">
    <source>
        <dbReference type="Proteomes" id="UP001239626"/>
    </source>
</evidence>
<dbReference type="Pfam" id="PF08282">
    <property type="entry name" value="Hydrolase_3"/>
    <property type="match status" value="1"/>
</dbReference>
<organism evidence="1 2">
    <name type="scientific">Cellulomonas humilata</name>
    <dbReference type="NCBI Taxonomy" id="144055"/>
    <lineage>
        <taxon>Bacteria</taxon>
        <taxon>Bacillati</taxon>
        <taxon>Actinomycetota</taxon>
        <taxon>Actinomycetes</taxon>
        <taxon>Micrococcales</taxon>
        <taxon>Cellulomonadaceae</taxon>
        <taxon>Cellulomonas</taxon>
    </lineage>
</organism>